<feature type="non-terminal residue" evidence="2">
    <location>
        <position position="1"/>
    </location>
</feature>
<feature type="compositionally biased region" description="Basic and acidic residues" evidence="1">
    <location>
        <begin position="226"/>
        <end position="238"/>
    </location>
</feature>
<organism evidence="2">
    <name type="scientific">uncultured Thermomicrobiales bacterium</name>
    <dbReference type="NCBI Taxonomy" id="1645740"/>
    <lineage>
        <taxon>Bacteria</taxon>
        <taxon>Pseudomonadati</taxon>
        <taxon>Thermomicrobiota</taxon>
        <taxon>Thermomicrobia</taxon>
        <taxon>Thermomicrobiales</taxon>
        <taxon>environmental samples</taxon>
    </lineage>
</organism>
<dbReference type="GO" id="GO:0004371">
    <property type="term" value="F:glycerone kinase activity"/>
    <property type="evidence" value="ECO:0007669"/>
    <property type="project" value="UniProtKB-EC"/>
</dbReference>
<feature type="compositionally biased region" description="Basic and acidic residues" evidence="1">
    <location>
        <begin position="1"/>
        <end position="17"/>
    </location>
</feature>
<feature type="compositionally biased region" description="Basic and acidic residues" evidence="1">
    <location>
        <begin position="65"/>
        <end position="80"/>
    </location>
</feature>
<feature type="region of interest" description="Disordered" evidence="1">
    <location>
        <begin position="1"/>
        <end position="287"/>
    </location>
</feature>
<keyword evidence="2" id="KW-0418">Kinase</keyword>
<evidence type="ECO:0000313" key="2">
    <source>
        <dbReference type="EMBL" id="CAA9537777.1"/>
    </source>
</evidence>
<feature type="compositionally biased region" description="Basic residues" evidence="1">
    <location>
        <begin position="188"/>
        <end position="207"/>
    </location>
</feature>
<feature type="non-terminal residue" evidence="2">
    <location>
        <position position="333"/>
    </location>
</feature>
<sequence length="333" mass="36341">AADAERGDRVPGRDDRRLRRRVRALRGTGPGCLRGDGGRRPPGGQGRGGGRRRLGALPGLLRPGRAGDGDGRGDRRDLHQPLRGAGVSGRQGRRRRGGDPVHLRQLRRRRDEFRHGRGAVAGRGGRCSNRAGHRRRAGGAAGGSRGSARHRRRLLRVQGGRGQRRARRRFGNGGSADQARQRADPDHRRRLRRLHGARPGRAVVHRRAGSDGDRSRHPRRTGGADQRADALPRDRQADGRQPGRRSAAGRREPGGGAGQRPRRDQVRGAVRPLRRHRAAAGGGRDRAVRAADRRVRDLARHGRLLVDVALVGRRPAGAARRAGGDPGLYPRRL</sequence>
<dbReference type="EC" id="2.7.1.29" evidence="2"/>
<gene>
    <name evidence="2" type="ORF">AVDCRST_MAG73-1586</name>
</gene>
<feature type="compositionally biased region" description="Low complexity" evidence="1">
    <location>
        <begin position="55"/>
        <end position="64"/>
    </location>
</feature>
<protein>
    <submittedName>
        <fullName evidence="2">Dihydroxyacetone kinase, ATP-dependent</fullName>
        <ecNumber evidence="2">2.7.1.29</ecNumber>
    </submittedName>
</protein>
<name>A0A6J4U1G7_9BACT</name>
<dbReference type="AlphaFoldDB" id="A0A6J4U1G7"/>
<accession>A0A6J4U1G7</accession>
<feature type="compositionally biased region" description="Gly residues" evidence="1">
    <location>
        <begin position="28"/>
        <end position="48"/>
    </location>
</feature>
<dbReference type="EMBL" id="CADCWE010000097">
    <property type="protein sequence ID" value="CAA9537777.1"/>
    <property type="molecule type" value="Genomic_DNA"/>
</dbReference>
<evidence type="ECO:0000256" key="1">
    <source>
        <dbReference type="SAM" id="MobiDB-lite"/>
    </source>
</evidence>
<reference evidence="2" key="1">
    <citation type="submission" date="2020-02" db="EMBL/GenBank/DDBJ databases">
        <authorList>
            <person name="Meier V. D."/>
        </authorList>
    </citation>
    <scope>NUCLEOTIDE SEQUENCE</scope>
    <source>
        <strain evidence="2">AVDCRST_MAG73</strain>
    </source>
</reference>
<proteinExistence type="predicted"/>
<keyword evidence="2" id="KW-0808">Transferase</keyword>